<proteinExistence type="inferred from homology"/>
<dbReference type="EC" id="6.3.5.-" evidence="1"/>
<dbReference type="STRING" id="13333.U5DE95"/>
<comment type="function">
    <text evidence="1">Allows the formation of correctly charged Gln-tRNA(Gln) through the transamidation of misacylated Glu-tRNA(Gln) in chloroplasts and mitochondria. The reaction takes place in the presence of glutamine and ATP through an activated gamma-phospho-Glu-tRNA(Gln).</text>
</comment>
<protein>
    <recommendedName>
        <fullName evidence="1">Glutamyl-tRNA(Gln) amidotransferase subunit C, chloroplastic/mitochondrial</fullName>
        <shortName evidence="1">Glu-AdT subunit C</shortName>
        <ecNumber evidence="1">6.3.5.-</ecNumber>
    </recommendedName>
</protein>
<dbReference type="HOGENOM" id="CLU_105899_5_0_1"/>
<accession>U5DE95</accession>
<evidence type="ECO:0000256" key="1">
    <source>
        <dbReference type="HAMAP-Rule" id="MF_03149"/>
    </source>
</evidence>
<comment type="similarity">
    <text evidence="1">Belongs to the GatC family.</text>
</comment>
<reference evidence="3" key="1">
    <citation type="journal article" date="2013" name="Science">
        <title>The Amborella genome and the evolution of flowering plants.</title>
        <authorList>
            <consortium name="Amborella Genome Project"/>
        </authorList>
    </citation>
    <scope>NUCLEOTIDE SEQUENCE [LARGE SCALE GENOMIC DNA]</scope>
</reference>
<keyword evidence="3" id="KW-1185">Reference proteome</keyword>
<keyword evidence="1" id="KW-0067">ATP-binding</keyword>
<organism evidence="2 3">
    <name type="scientific">Amborella trichopoda</name>
    <dbReference type="NCBI Taxonomy" id="13333"/>
    <lineage>
        <taxon>Eukaryota</taxon>
        <taxon>Viridiplantae</taxon>
        <taxon>Streptophyta</taxon>
        <taxon>Embryophyta</taxon>
        <taxon>Tracheophyta</taxon>
        <taxon>Spermatophyta</taxon>
        <taxon>Magnoliopsida</taxon>
        <taxon>Amborellales</taxon>
        <taxon>Amborellaceae</taxon>
        <taxon>Amborella</taxon>
    </lineage>
</organism>
<dbReference type="AlphaFoldDB" id="U5DE95"/>
<dbReference type="Gene3D" id="1.10.20.60">
    <property type="entry name" value="Glu-tRNAGln amidotransferase C subunit, N-terminal domain"/>
    <property type="match status" value="1"/>
</dbReference>
<dbReference type="Proteomes" id="UP000017836">
    <property type="component" value="Unassembled WGS sequence"/>
</dbReference>
<sequence>MASSSFFCFSRIPACLSLTTLKRRSLSSRCSLFVQPPDVAQLAESARISLTSNEIEEFGPKIKQVIDWFGQLQAANLESIEPALRADTGGSDNTRADEPEIFGNREAMIAAVPSYSEPFIKVPKVLNKE</sequence>
<name>U5DE95_AMBTC</name>
<dbReference type="SUPFAM" id="SSF141000">
    <property type="entry name" value="Glu-tRNAGln amidotransferase C subunit"/>
    <property type="match status" value="1"/>
</dbReference>
<keyword evidence="1" id="KW-0547">Nucleotide-binding</keyword>
<dbReference type="KEGG" id="atr:18448150"/>
<keyword evidence="1" id="KW-0648">Protein biosynthesis</keyword>
<dbReference type="HAMAP" id="MF_00122">
    <property type="entry name" value="GatC"/>
    <property type="match status" value="1"/>
</dbReference>
<dbReference type="GO" id="GO:0030956">
    <property type="term" value="C:glutamyl-tRNA(Gln) amidotransferase complex"/>
    <property type="evidence" value="ECO:0000318"/>
    <property type="project" value="GO_Central"/>
</dbReference>
<gene>
    <name evidence="1" type="primary">GATC</name>
    <name evidence="2" type="ORF">AMTR_s00064p00057830</name>
</gene>
<keyword evidence="1" id="KW-0496">Mitochondrion</keyword>
<dbReference type="eggNOG" id="KOG2271">
    <property type="taxonomic scope" value="Eukaryota"/>
</dbReference>
<dbReference type="Pfam" id="PF02686">
    <property type="entry name" value="GatC"/>
    <property type="match status" value="1"/>
</dbReference>
<dbReference type="NCBIfam" id="TIGR00135">
    <property type="entry name" value="gatC"/>
    <property type="match status" value="1"/>
</dbReference>
<dbReference type="OMA" id="KPTRTAN"/>
<dbReference type="GO" id="GO:0070681">
    <property type="term" value="P:glutaminyl-tRNAGln biosynthesis via transamidation"/>
    <property type="evidence" value="ECO:0000318"/>
    <property type="project" value="GO_Central"/>
</dbReference>
<dbReference type="PANTHER" id="PTHR15004">
    <property type="entry name" value="GLUTAMYL-TRNA(GLN) AMIDOTRANSFERASE SUBUNIT C, MITOCHONDRIAL"/>
    <property type="match status" value="1"/>
</dbReference>
<evidence type="ECO:0000313" key="3">
    <source>
        <dbReference type="Proteomes" id="UP000017836"/>
    </source>
</evidence>
<dbReference type="GO" id="GO:0006450">
    <property type="term" value="P:regulation of translational fidelity"/>
    <property type="evidence" value="ECO:0007669"/>
    <property type="project" value="InterPro"/>
</dbReference>
<dbReference type="Gramene" id="ERN19757">
    <property type="protein sequence ID" value="ERN19757"/>
    <property type="gene ID" value="AMTR_s00064p00057830"/>
</dbReference>
<comment type="subcellular location">
    <subcellularLocation>
        <location evidence="1">Mitochondrion</location>
    </subcellularLocation>
    <subcellularLocation>
        <location evidence="1">Plastid</location>
        <location evidence="1">Chloroplast</location>
    </subcellularLocation>
</comment>
<dbReference type="PANTHER" id="PTHR15004:SF0">
    <property type="entry name" value="GLUTAMYL-TRNA(GLN) AMIDOTRANSFERASE SUBUNIT C, MITOCHONDRIAL"/>
    <property type="match status" value="1"/>
</dbReference>
<comment type="catalytic activity">
    <reaction evidence="1">
        <text>L-glutamyl-tRNA(Gln) + L-glutamine + ATP + H2O = L-glutaminyl-tRNA(Gln) + L-glutamate + ADP + phosphate + H(+)</text>
        <dbReference type="Rhea" id="RHEA:17521"/>
        <dbReference type="Rhea" id="RHEA-COMP:9681"/>
        <dbReference type="Rhea" id="RHEA-COMP:9684"/>
        <dbReference type="ChEBI" id="CHEBI:15377"/>
        <dbReference type="ChEBI" id="CHEBI:15378"/>
        <dbReference type="ChEBI" id="CHEBI:29985"/>
        <dbReference type="ChEBI" id="CHEBI:30616"/>
        <dbReference type="ChEBI" id="CHEBI:43474"/>
        <dbReference type="ChEBI" id="CHEBI:58359"/>
        <dbReference type="ChEBI" id="CHEBI:78520"/>
        <dbReference type="ChEBI" id="CHEBI:78521"/>
        <dbReference type="ChEBI" id="CHEBI:456216"/>
    </reaction>
</comment>
<dbReference type="OrthoDB" id="2020502at2759"/>
<dbReference type="InterPro" id="IPR036113">
    <property type="entry name" value="Asp/Glu-ADT_sf_sub_c"/>
</dbReference>
<evidence type="ECO:0000313" key="2">
    <source>
        <dbReference type="EMBL" id="ERN19757.1"/>
    </source>
</evidence>
<keyword evidence="1" id="KW-0436">Ligase</keyword>
<dbReference type="GO" id="GO:0009507">
    <property type="term" value="C:chloroplast"/>
    <property type="evidence" value="ECO:0007669"/>
    <property type="project" value="UniProtKB-SubCell"/>
</dbReference>
<keyword evidence="1" id="KW-0934">Plastid</keyword>
<dbReference type="GO" id="GO:0005524">
    <property type="term" value="F:ATP binding"/>
    <property type="evidence" value="ECO:0007669"/>
    <property type="project" value="UniProtKB-KW"/>
</dbReference>
<dbReference type="InterPro" id="IPR003837">
    <property type="entry name" value="GatC"/>
</dbReference>
<dbReference type="EMBL" id="KI392064">
    <property type="protein sequence ID" value="ERN19757.1"/>
    <property type="molecule type" value="Genomic_DNA"/>
</dbReference>
<dbReference type="GO" id="GO:0005739">
    <property type="term" value="C:mitochondrion"/>
    <property type="evidence" value="ECO:0000318"/>
    <property type="project" value="GO_Central"/>
</dbReference>
<comment type="subunit">
    <text evidence="1">Subunit of the heterotrimeric GatCAB amidotransferase (AdT) complex, composed of A, B and C subunits.</text>
</comment>
<dbReference type="GO" id="GO:0032543">
    <property type="term" value="P:mitochondrial translation"/>
    <property type="evidence" value="ECO:0000318"/>
    <property type="project" value="GO_Central"/>
</dbReference>
<keyword evidence="1" id="KW-0150">Chloroplast</keyword>
<dbReference type="GO" id="GO:0050567">
    <property type="term" value="F:glutaminyl-tRNA synthase (glutamine-hydrolyzing) activity"/>
    <property type="evidence" value="ECO:0007669"/>
    <property type="project" value="UniProtKB-UniRule"/>
</dbReference>